<accession>A0A8F2IWK9</accession>
<evidence type="ECO:0000313" key="2">
    <source>
        <dbReference type="Proteomes" id="UP000683399"/>
    </source>
</evidence>
<dbReference type="GeneID" id="77927836"/>
<dbReference type="RefSeq" id="YP_010652008.1">
    <property type="nucleotide sequence ID" value="NC_070784.1"/>
</dbReference>
<gene>
    <name evidence="1" type="primary">188</name>
    <name evidence="1" type="ORF">SEA_TUNATARTARE_188</name>
</gene>
<dbReference type="EMBL" id="MW822145">
    <property type="protein sequence ID" value="QWT30051.1"/>
    <property type="molecule type" value="Genomic_DNA"/>
</dbReference>
<proteinExistence type="predicted"/>
<protein>
    <submittedName>
        <fullName evidence="1">Uncharacterized protein</fullName>
    </submittedName>
</protein>
<dbReference type="Proteomes" id="UP000683399">
    <property type="component" value="Segment"/>
</dbReference>
<sequence length="193" mass="22812">MTTGYTSKLYDGEQEFSDFVLNCARAFGCYIHLRDEPNGSLSKIEDRTHEMTRNLDRAQEKYNEFTALSVDEQKRLHQDYVESTQAYNRKTEKRKREVADRYGRMLAKVIAWSPPKELENLKEFMKEQLESSIAFDCKHFESKVLGFDEWLDDHVAHLLRCIENAEDDIESEKKRVKEQHAWHEALLKAAQQF</sequence>
<keyword evidence="2" id="KW-1185">Reference proteome</keyword>
<organism evidence="1 2">
    <name type="scientific">Streptomyces phage TunaTartare</name>
    <dbReference type="NCBI Taxonomy" id="2848887"/>
    <lineage>
        <taxon>Viruses</taxon>
        <taxon>Duplodnaviria</taxon>
        <taxon>Heunggongvirae</taxon>
        <taxon>Uroviricota</taxon>
        <taxon>Caudoviricetes</taxon>
        <taxon>Stanwilliamsviridae</taxon>
        <taxon>Loccivirinae</taxon>
        <taxon>Faustvirus</taxon>
        <taxon>Faustvirus tunatartare</taxon>
    </lineage>
</organism>
<evidence type="ECO:0000313" key="1">
    <source>
        <dbReference type="EMBL" id="QWT30051.1"/>
    </source>
</evidence>
<name>A0A8F2IWK9_9CAUD</name>
<dbReference type="KEGG" id="vg:77927836"/>
<reference evidence="1 2" key="1">
    <citation type="submission" date="2021-03" db="EMBL/GenBank/DDBJ databases">
        <authorList>
            <person name="Alqahtani R."/>
            <person name="Behailu E."/>
            <person name="Cappabianca D.W."/>
            <person name="Csanadi-Schwartz K.M."/>
            <person name="Dalal A.S."/>
            <person name="Fahim M.S."/>
            <person name="Franklin J.M."/>
            <person name="Gluckman M.H."/>
            <person name="Levine C.J."/>
            <person name="Martin N."/>
            <person name="Milza N."/>
            <person name="Najmabadi R."/>
            <person name="Newman A.M."/>
            <person name="Pajunar M."/>
            <person name="Qalawee I."/>
            <person name="Rizvi A."/>
            <person name="Samuel A."/>
            <person name="Smith A."/>
            <person name="Swann F.E."/>
            <person name="Sweeney P."/>
            <person name="Torres N.R."/>
            <person name="Ventrone L."/>
            <person name="Ventura L."/>
            <person name="Wroe M."/>
            <person name="Acquaye N.A."/>
            <person name="Agnes T.J."/>
            <person name="Ahmed A."/>
            <person name="Ahmed S."/>
            <person name="Amodu B.A."/>
            <person name="Arefeayne N.F."/>
            <person name="Asamoah-Frimpong E.A."/>
            <person name="Attaran A."/>
            <person name="Barragan J.M."/>
            <person name="Baumgarten L.N."/>
            <person name="Berhane B."/>
            <person name="Beyene A."/>
            <person name="Bhattarai B."/>
            <person name="Biondokin D.V."/>
            <person name="Boone B.K."/>
            <person name="Burney S.Z."/>
            <person name="Cayanan J.T."/>
            <person name="Cesta G."/>
            <person name="Chang J."/>
            <person name="Chavez J."/>
            <person name="Chorbajian C."/>
            <person name="Christian S."/>
            <person name="Corns J.R."/>
            <person name="Corns N.R."/>
            <person name="Cowan J.T."/>
            <person name="Coyne C."/>
            <person name="Dadzie B."/>
            <person name="Datu D.V."/>
            <person name="Deng B.C."/>
            <person name="Der L."/>
            <person name="Dickerson K."/>
            <person name="Dozier E."/>
            <person name="Egbunine A.O."/>
            <person name="Farooq M."/>
            <person name="Fonge A.E."/>
            <person name="Ghomsi-Nono M.P."/>
            <person name="Giampietro H."/>
            <person name="Gunnison R.P."/>
            <person name="Han S.H."/>
            <person name="Hennigan A.J."/>
            <person name="Hong A.N."/>
            <person name="Ijomor E.C."/>
            <person name="Jalali A."/>
            <person name="Jamil T.Z."/>
            <person name="Jenkins C.R."/>
            <person name="Joseph M.A."/>
            <person name="Jowanowitch O.J."/>
            <person name="Kang D."/>
            <person name="Khan A."/>
            <person name="Khan Z.K."/>
            <person name="Kiewe T."/>
            <person name="Kjerulf A.B."/>
            <person name="Kolosey V."/>
            <person name="Kurup M."/>
            <person name="Lee V.H."/>
            <person name="Llontop-Maldonado V."/>
            <person name="Long P."/>
            <person name="Lu N."/>
            <person name="Majekodunmi A."/>
            <person name="Malik H.W."/>
            <person name="Marcellino S.C."/>
            <person name="Martinez L.A."/>
            <person name="Meher F.N."/>
            <person name="Michelin M.A."/>
            <person name="Mitchell K.G."/>
            <person name="Mullens W.J."/>
            <person name="Nwakama C."/>
            <person name="Nwosu F.T."/>
            <person name="Oboh E.C."/>
            <person name="Odujinrin O."/>
            <person name="Ogunsan O."/>
            <person name="O'Neill K."/>
            <person name="Oxlaj J.A."/>
            <person name="Patel A.K."/>
            <person name="Patel B.R."/>
            <person name="Pham Q."/>
            <person name="Porter J."/>
            <person name="Portes J."/>
            <person name="Prokopenko A."/>
            <person name="Quraishi M."/>
            <person name="Qureshi M."/>
            <person name="Rivera A."/>
            <person name="Rubalsky V."/>
            <person name="Saikali Y."/>
            <person name="Saqaf K."/>
            <person name="Saroya S.R."/>
            <person name="Seas A."/>
            <person name="Shadrick R.E."/>
            <person name="Sharda N."/>
            <person name="Sigindere M.T."/>
            <person name="Simbi V.G."/>
            <person name="Thuzar C."/>
            <person name="Tran K."/>
            <person name="Tran V.D."/>
            <person name="Trang W."/>
            <person name="Vaishnav N."/>
            <person name="Vuong K."/>
            <person name="Walker C."/>
            <person name="Wallace S.A."/>
            <person name="Warfield J.C."/>
            <person name="Wikina T."/>
            <person name="Wobbeking F.T."/>
            <person name="Worrent L.D."/>
            <person name="Yan T."/>
            <person name="Zehra A."/>
            <person name="Avazpour P."/>
            <person name="Kim F.M."/>
            <person name="Mason K."/>
            <person name="Nguyen D.A."/>
            <person name="Pettit S.M."/>
            <person name="Zhou O.J."/>
            <person name="Brissett D.L."/>
            <person name="Gualtieri C."/>
            <person name="Hufford T.M."/>
            <person name="Ko J.M."/>
            <person name="Novak J.K."/>
            <person name="Smith Z.M."/>
            <person name="Mayer-Bacon C."/>
            <person name="Erill I."/>
            <person name="Caruso S.M."/>
            <person name="Garlena R.A."/>
            <person name="Russell D.A."/>
            <person name="Pope W.H."/>
            <person name="Jacobs-Sera D."/>
            <person name="Hatfull G.F."/>
        </authorList>
    </citation>
    <scope>NUCLEOTIDE SEQUENCE [LARGE SCALE GENOMIC DNA]</scope>
</reference>